<comment type="caution">
    <text evidence="2">The sequence shown here is derived from an EMBL/GenBank/DDBJ whole genome shotgun (WGS) entry which is preliminary data.</text>
</comment>
<organism evidence="2 3">
    <name type="scientific">Lasiosphaeris hirsuta</name>
    <dbReference type="NCBI Taxonomy" id="260670"/>
    <lineage>
        <taxon>Eukaryota</taxon>
        <taxon>Fungi</taxon>
        <taxon>Dikarya</taxon>
        <taxon>Ascomycota</taxon>
        <taxon>Pezizomycotina</taxon>
        <taxon>Sordariomycetes</taxon>
        <taxon>Sordariomycetidae</taxon>
        <taxon>Sordariales</taxon>
        <taxon>Lasiosphaeriaceae</taxon>
        <taxon>Lasiosphaeris</taxon>
    </lineage>
</organism>
<evidence type="ECO:0000313" key="3">
    <source>
        <dbReference type="Proteomes" id="UP001172102"/>
    </source>
</evidence>
<name>A0AA40E6N5_9PEZI</name>
<reference evidence="2" key="1">
    <citation type="submission" date="2023-06" db="EMBL/GenBank/DDBJ databases">
        <title>Genome-scale phylogeny and comparative genomics of the fungal order Sordariales.</title>
        <authorList>
            <consortium name="Lawrence Berkeley National Laboratory"/>
            <person name="Hensen N."/>
            <person name="Bonometti L."/>
            <person name="Westerberg I."/>
            <person name="Brannstrom I.O."/>
            <person name="Guillou S."/>
            <person name="Cros-Aarteil S."/>
            <person name="Calhoun S."/>
            <person name="Haridas S."/>
            <person name="Kuo A."/>
            <person name="Mondo S."/>
            <person name="Pangilinan J."/>
            <person name="Riley R."/>
            <person name="Labutti K."/>
            <person name="Andreopoulos B."/>
            <person name="Lipzen A."/>
            <person name="Chen C."/>
            <person name="Yanf M."/>
            <person name="Daum C."/>
            <person name="Ng V."/>
            <person name="Clum A."/>
            <person name="Steindorff A."/>
            <person name="Ohm R."/>
            <person name="Martin F."/>
            <person name="Silar P."/>
            <person name="Natvig D."/>
            <person name="Lalanne C."/>
            <person name="Gautier V."/>
            <person name="Ament-Velasquez S.L."/>
            <person name="Kruys A."/>
            <person name="Hutchinson M.I."/>
            <person name="Powell A.J."/>
            <person name="Barry K."/>
            <person name="Miller A.N."/>
            <person name="Grigoriev I.V."/>
            <person name="Debuchy R."/>
            <person name="Gladieux P."/>
            <person name="Thoren M.H."/>
            <person name="Johannesson H."/>
        </authorList>
    </citation>
    <scope>NUCLEOTIDE SEQUENCE</scope>
    <source>
        <strain evidence="2">SMH4607-1</strain>
    </source>
</reference>
<feature type="transmembrane region" description="Helical" evidence="1">
    <location>
        <begin position="162"/>
        <end position="183"/>
    </location>
</feature>
<gene>
    <name evidence="2" type="ORF">B0H67DRAFT_551429</name>
</gene>
<keyword evidence="3" id="KW-1185">Reference proteome</keyword>
<keyword evidence="1" id="KW-1133">Transmembrane helix</keyword>
<feature type="transmembrane region" description="Helical" evidence="1">
    <location>
        <begin position="189"/>
        <end position="212"/>
    </location>
</feature>
<feature type="transmembrane region" description="Helical" evidence="1">
    <location>
        <begin position="122"/>
        <end position="141"/>
    </location>
</feature>
<evidence type="ECO:0000256" key="1">
    <source>
        <dbReference type="SAM" id="Phobius"/>
    </source>
</evidence>
<feature type="transmembrane region" description="Helical" evidence="1">
    <location>
        <begin position="84"/>
        <end position="102"/>
    </location>
</feature>
<keyword evidence="1" id="KW-0472">Membrane</keyword>
<keyword evidence="1" id="KW-0812">Transmembrane</keyword>
<evidence type="ECO:0000313" key="2">
    <source>
        <dbReference type="EMBL" id="KAK0726006.1"/>
    </source>
</evidence>
<sequence>MASQALLLLLTSLSLLGLHAVWGVMYLNGALHLLLTTALSGTYPHPHPRPLVSTYTTLPLLDFPLRILVIFFDSLLSGPDPAPSLILLELVATLLVINTAVLTESRRPGAAPALRRPALWQYAWNCAGVAVFLPLWVLAYTTQPPAVKAAAIPRREARAVPLTAAWSVLLAAPLLAPAAWGAGAADVQWGVVVFFGTPVLFVAFQRVISGLLDGEGRGQRPVRVAYWLVGVVSAAVHVGTVCWVAVGGGGGAGGWRGCIGRPRALCRLGGS</sequence>
<dbReference type="EMBL" id="JAUKUA010000002">
    <property type="protein sequence ID" value="KAK0726006.1"/>
    <property type="molecule type" value="Genomic_DNA"/>
</dbReference>
<protein>
    <submittedName>
        <fullName evidence="2">Uncharacterized protein</fullName>
    </submittedName>
</protein>
<feature type="transmembrane region" description="Helical" evidence="1">
    <location>
        <begin position="52"/>
        <end position="72"/>
    </location>
</feature>
<dbReference type="Proteomes" id="UP001172102">
    <property type="component" value="Unassembled WGS sequence"/>
</dbReference>
<accession>A0AA40E6N5</accession>
<proteinExistence type="predicted"/>
<dbReference type="AlphaFoldDB" id="A0AA40E6N5"/>
<feature type="transmembrane region" description="Helical" evidence="1">
    <location>
        <begin position="224"/>
        <end position="246"/>
    </location>
</feature>